<reference evidence="2 3" key="1">
    <citation type="submission" date="2016-05" db="EMBL/GenBank/DDBJ databases">
        <title>Undiscovered low abundance phages are ubiquitous in bacterial genomes.</title>
        <authorList>
            <person name="Dong Z."/>
            <person name="Liu H."/>
            <person name="Zheng J."/>
            <person name="Peng D."/>
        </authorList>
    </citation>
    <scope>NUCLEOTIDE SEQUENCE [LARGE SCALE GENOMIC DNA]</scope>
</reference>
<dbReference type="Proteomes" id="UP000226338">
    <property type="component" value="Segment"/>
</dbReference>
<feature type="transmembrane region" description="Helical" evidence="1">
    <location>
        <begin position="12"/>
        <end position="31"/>
    </location>
</feature>
<name>A0A1B1P7H9_9CAUD</name>
<gene>
    <name evidence="2" type="ORF">BMBtpLA3_25</name>
</gene>
<evidence type="ECO:0000313" key="2">
    <source>
        <dbReference type="EMBL" id="ANT40060.1"/>
    </source>
</evidence>
<sequence>MITYLVGEFIYYLVVSTAVITPVVAGGVILLEKAEGIINNESKQNMDE</sequence>
<keyword evidence="1" id="KW-0472">Membrane</keyword>
<protein>
    <submittedName>
        <fullName evidence="2">Uncharacterized protein</fullName>
    </submittedName>
</protein>
<keyword evidence="1" id="KW-0812">Transmembrane</keyword>
<dbReference type="EMBL" id="KX190834">
    <property type="protein sequence ID" value="ANT40060.1"/>
    <property type="molecule type" value="Genomic_DNA"/>
</dbReference>
<keyword evidence="1" id="KW-1133">Transmembrane helix</keyword>
<accession>A0A1B1P7H9</accession>
<evidence type="ECO:0000256" key="1">
    <source>
        <dbReference type="SAM" id="Phobius"/>
    </source>
</evidence>
<proteinExistence type="predicted"/>
<organism evidence="2 3">
    <name type="scientific">Bacillus phage BMBtpLA3</name>
    <dbReference type="NCBI Taxonomy" id="1868824"/>
    <lineage>
        <taxon>Viruses</taxon>
        <taxon>Duplodnaviria</taxon>
        <taxon>Heunggongvirae</taxon>
        <taxon>Uroviricota</taxon>
        <taxon>Caudoviricetes</taxon>
        <taxon>Lwoffvirus</taxon>
        <taxon>Lwoffvirus TP21</taxon>
    </lineage>
</organism>
<evidence type="ECO:0000313" key="3">
    <source>
        <dbReference type="Proteomes" id="UP000226338"/>
    </source>
</evidence>